<keyword evidence="11" id="KW-1185">Reference proteome</keyword>
<evidence type="ECO:0000256" key="8">
    <source>
        <dbReference type="SAM" id="Phobius"/>
    </source>
</evidence>
<accession>F2LUC0</accession>
<keyword evidence="5 8" id="KW-0812">Transmembrane</keyword>
<keyword evidence="4" id="KW-0997">Cell inner membrane</keyword>
<name>F2LUC0_HIPMA</name>
<evidence type="ECO:0000256" key="1">
    <source>
        <dbReference type="ARBA" id="ARBA00004429"/>
    </source>
</evidence>
<dbReference type="InParanoid" id="F2LUC0"/>
<keyword evidence="3" id="KW-1003">Cell membrane</keyword>
<proteinExistence type="inferred from homology"/>
<dbReference type="HOGENOM" id="CLU_035032_2_1_7"/>
<dbReference type="GO" id="GO:0005886">
    <property type="term" value="C:plasma membrane"/>
    <property type="evidence" value="ECO:0007669"/>
    <property type="project" value="UniProtKB-SubCell"/>
</dbReference>
<evidence type="ECO:0000313" key="11">
    <source>
        <dbReference type="Proteomes" id="UP000008139"/>
    </source>
</evidence>
<keyword evidence="6 8" id="KW-1133">Transmembrane helix</keyword>
<reference evidence="10 11" key="1">
    <citation type="journal article" date="2011" name="Stand. Genomic Sci.">
        <title>Complete genome sequence of the thermophilic sulfur-reducer Hippea maritima type strain (MH(2)).</title>
        <authorList>
            <person name="Huntemann M."/>
            <person name="Lu M."/>
            <person name="Nolan M."/>
            <person name="Lapidus A."/>
            <person name="Lucas S."/>
            <person name="Hammon N."/>
            <person name="Deshpande S."/>
            <person name="Cheng J.F."/>
            <person name="Tapia R."/>
            <person name="Han C."/>
            <person name="Goodwin L."/>
            <person name="Pitluck S."/>
            <person name="Liolios K."/>
            <person name="Pagani I."/>
            <person name="Ivanova N."/>
            <person name="Ovchinikova G."/>
            <person name="Pati A."/>
            <person name="Chen A."/>
            <person name="Palaniappan K."/>
            <person name="Land M."/>
            <person name="Hauser L."/>
            <person name="Jeffries C.D."/>
            <person name="Detter J.C."/>
            <person name="Brambilla E.M."/>
            <person name="Rohde M."/>
            <person name="Spring S."/>
            <person name="Goker M."/>
            <person name="Woyke T."/>
            <person name="Bristow J."/>
            <person name="Eisen J.A."/>
            <person name="Markowitz V."/>
            <person name="Hugenholtz P."/>
            <person name="Kyrpides N.C."/>
            <person name="Klenk H.P."/>
            <person name="Mavromatis K."/>
        </authorList>
    </citation>
    <scope>NUCLEOTIDE SEQUENCE [LARGE SCALE GENOMIC DNA]</scope>
    <source>
        <strain evidence="11">ATCC 700847 / DSM 10411 / MH2</strain>
    </source>
</reference>
<dbReference type="eggNOG" id="COG1459">
    <property type="taxonomic scope" value="Bacteria"/>
</dbReference>
<evidence type="ECO:0000256" key="6">
    <source>
        <dbReference type="ARBA" id="ARBA00022989"/>
    </source>
</evidence>
<evidence type="ECO:0000259" key="9">
    <source>
        <dbReference type="Pfam" id="PF00482"/>
    </source>
</evidence>
<feature type="transmembrane region" description="Helical" evidence="8">
    <location>
        <begin position="219"/>
        <end position="238"/>
    </location>
</feature>
<dbReference type="InterPro" id="IPR042094">
    <property type="entry name" value="T2SS_GspF_sf"/>
</dbReference>
<keyword evidence="7 8" id="KW-0472">Membrane</keyword>
<feature type="domain" description="Type II secretion system protein GspF" evidence="9">
    <location>
        <begin position="67"/>
        <end position="189"/>
    </location>
</feature>
<evidence type="ECO:0000256" key="3">
    <source>
        <dbReference type="ARBA" id="ARBA00022475"/>
    </source>
</evidence>
<dbReference type="PANTHER" id="PTHR30012">
    <property type="entry name" value="GENERAL SECRETION PATHWAY PROTEIN"/>
    <property type="match status" value="1"/>
</dbReference>
<dbReference type="KEGG" id="hmr:Hipma_0474"/>
<sequence>MPYFRWKGKDIKGRVRKGEIIASSKGEAMAKLKSKRISVINVKPAPKDIELPFLKSKIKDKELMIVTKQLASMLSSGLPLDESLNIMAEQAETKKMGEVLYSVKQRVESGASLSQALSDHKDVFSPMYIHMVNAGEQTGNLDGVLKRLSEMMEKHITLKRKIKGALIYPTMVTIVAVGVIALIMTFVIPTFADMYSSSGMHLPLPTQIVINVSLFMKKYFLTMLIIFIALLIALRIGYKKSYAMRRFMDKVLLNLPIFGELARKGSIANFTTILASLSSSGVDILDALSISAKTAGNLIMEETLTEVKDMVKKGENLSFSMASSGEFPDMVIQMAAVGEETGTLDEMMQKISQYYEEEVDNAVKNLTSMIEPILIIVLGGIIGFLVVSMYLPIFKMGETIK</sequence>
<dbReference type="GO" id="GO:0015628">
    <property type="term" value="P:protein secretion by the type II secretion system"/>
    <property type="evidence" value="ECO:0007669"/>
    <property type="project" value="TreeGrafter"/>
</dbReference>
<dbReference type="InterPro" id="IPR018076">
    <property type="entry name" value="T2SS_GspF_dom"/>
</dbReference>
<dbReference type="OrthoDB" id="9805682at2"/>
<evidence type="ECO:0000313" key="10">
    <source>
        <dbReference type="EMBL" id="AEA33446.1"/>
    </source>
</evidence>
<evidence type="ECO:0000256" key="2">
    <source>
        <dbReference type="ARBA" id="ARBA00005745"/>
    </source>
</evidence>
<evidence type="ECO:0000256" key="5">
    <source>
        <dbReference type="ARBA" id="ARBA00022692"/>
    </source>
</evidence>
<dbReference type="Proteomes" id="UP000008139">
    <property type="component" value="Chromosome"/>
</dbReference>
<dbReference type="RefSeq" id="WP_013681487.1">
    <property type="nucleotide sequence ID" value="NC_015318.1"/>
</dbReference>
<dbReference type="PANTHER" id="PTHR30012:SF0">
    <property type="entry name" value="TYPE II SECRETION SYSTEM PROTEIN F-RELATED"/>
    <property type="match status" value="1"/>
</dbReference>
<dbReference type="AlphaFoldDB" id="F2LUC0"/>
<dbReference type="FunCoup" id="F2LUC0">
    <property type="interactions" value="200"/>
</dbReference>
<feature type="domain" description="Type II secretion system protein GspF" evidence="9">
    <location>
        <begin position="270"/>
        <end position="392"/>
    </location>
</feature>
<organism evidence="10 11">
    <name type="scientific">Hippea maritima (strain ATCC 700847 / DSM 10411 / MH2)</name>
    <dbReference type="NCBI Taxonomy" id="760142"/>
    <lineage>
        <taxon>Bacteria</taxon>
        <taxon>Pseudomonadati</taxon>
        <taxon>Campylobacterota</taxon>
        <taxon>Desulfurellia</taxon>
        <taxon>Desulfurellales</taxon>
        <taxon>Hippeaceae</taxon>
        <taxon>Hippea</taxon>
    </lineage>
</organism>
<gene>
    <name evidence="10" type="ordered locus">Hipma_0474</name>
</gene>
<dbReference type="PRINTS" id="PR00812">
    <property type="entry name" value="BCTERIALGSPF"/>
</dbReference>
<dbReference type="EMBL" id="CP002606">
    <property type="protein sequence ID" value="AEA33446.1"/>
    <property type="molecule type" value="Genomic_DNA"/>
</dbReference>
<comment type="similarity">
    <text evidence="2">Belongs to the GSP F family.</text>
</comment>
<dbReference type="STRING" id="760142.Hipma_0474"/>
<reference evidence="11" key="2">
    <citation type="submission" date="2011-03" db="EMBL/GenBank/DDBJ databases">
        <title>The complete genome of Hippea maritima DSM 10411.</title>
        <authorList>
            <consortium name="US DOE Joint Genome Institute (JGI-PGF)"/>
            <person name="Lucas S."/>
            <person name="Copeland A."/>
            <person name="Lapidus A."/>
            <person name="Bruce D."/>
            <person name="Goodwin L."/>
            <person name="Pitluck S."/>
            <person name="Peters L."/>
            <person name="Kyrpides N."/>
            <person name="Mavromatis K."/>
            <person name="Pagani I."/>
            <person name="Ivanova N."/>
            <person name="Mikhailova N."/>
            <person name="Lu M."/>
            <person name="Detter J.C."/>
            <person name="Tapia R."/>
            <person name="Han C."/>
            <person name="Land M."/>
            <person name="Hauser L."/>
            <person name="Markowitz V."/>
            <person name="Cheng J.-F."/>
            <person name="Hugenholtz P."/>
            <person name="Woyke T."/>
            <person name="Wu D."/>
            <person name="Spring S."/>
            <person name="Schroeder M."/>
            <person name="Brambilla E."/>
            <person name="Klenk H.-P."/>
            <person name="Eisen J.A."/>
        </authorList>
    </citation>
    <scope>NUCLEOTIDE SEQUENCE [LARGE SCALE GENOMIC DNA]</scope>
    <source>
        <strain evidence="11">ATCC 700847 / DSM 10411 / MH2</strain>
    </source>
</reference>
<evidence type="ECO:0000256" key="7">
    <source>
        <dbReference type="ARBA" id="ARBA00023136"/>
    </source>
</evidence>
<evidence type="ECO:0000256" key="4">
    <source>
        <dbReference type="ARBA" id="ARBA00022519"/>
    </source>
</evidence>
<dbReference type="Gene3D" id="1.20.81.30">
    <property type="entry name" value="Type II secretion system (T2SS), domain F"/>
    <property type="match status" value="2"/>
</dbReference>
<dbReference type="InterPro" id="IPR003004">
    <property type="entry name" value="GspF/PilC"/>
</dbReference>
<protein>
    <submittedName>
        <fullName evidence="10">Type II secretion system F domain protein</fullName>
    </submittedName>
</protein>
<dbReference type="FunFam" id="1.20.81.30:FF:000001">
    <property type="entry name" value="Type II secretion system protein F"/>
    <property type="match status" value="2"/>
</dbReference>
<dbReference type="Pfam" id="PF00482">
    <property type="entry name" value="T2SSF"/>
    <property type="match status" value="2"/>
</dbReference>
<feature type="transmembrane region" description="Helical" evidence="8">
    <location>
        <begin position="166"/>
        <end position="192"/>
    </location>
</feature>
<feature type="transmembrane region" description="Helical" evidence="8">
    <location>
        <begin position="373"/>
        <end position="393"/>
    </location>
</feature>
<comment type="subcellular location">
    <subcellularLocation>
        <location evidence="1">Cell inner membrane</location>
        <topology evidence="1">Multi-pass membrane protein</topology>
    </subcellularLocation>
</comment>